<sequence>MLTHLIFEDAHRVLVQDVVLRFFLRTGDTWAPVTDTDFRHAYELALFDPDALRKDVLCPNARRVECTTGEGWFWSDGSRTAGLCTFGDRSPQECASLARYMAGDAS</sequence>
<dbReference type="EMBL" id="CP054929">
    <property type="protein sequence ID" value="QKW49121.1"/>
    <property type="molecule type" value="Genomic_DNA"/>
</dbReference>
<reference evidence="1 2" key="1">
    <citation type="submission" date="2020-06" db="EMBL/GenBank/DDBJ databases">
        <title>Genome mining for natural products.</title>
        <authorList>
            <person name="Zhang B."/>
            <person name="Shi J."/>
            <person name="Ge H."/>
        </authorList>
    </citation>
    <scope>NUCLEOTIDE SEQUENCE [LARGE SCALE GENOMIC DNA]</scope>
    <source>
        <strain evidence="1 2">NA00687</strain>
    </source>
</reference>
<keyword evidence="2" id="KW-1185">Reference proteome</keyword>
<dbReference type="AlphaFoldDB" id="A0A7H8N463"/>
<dbReference type="Proteomes" id="UP000509303">
    <property type="component" value="Chromosome"/>
</dbReference>
<protein>
    <submittedName>
        <fullName evidence="1">Uncharacterized protein</fullName>
    </submittedName>
</protein>
<dbReference type="RefSeq" id="WP_176160854.1">
    <property type="nucleotide sequence ID" value="NZ_CP054929.1"/>
</dbReference>
<evidence type="ECO:0000313" key="1">
    <source>
        <dbReference type="EMBL" id="QKW49121.1"/>
    </source>
</evidence>
<gene>
    <name evidence="1" type="ORF">HUT08_05680</name>
</gene>
<evidence type="ECO:0000313" key="2">
    <source>
        <dbReference type="Proteomes" id="UP000509303"/>
    </source>
</evidence>
<accession>A0A7H8N463</accession>
<organism evidence="1 2">
    <name type="scientific">Streptomyces buecherae</name>
    <dbReference type="NCBI Taxonomy" id="2763006"/>
    <lineage>
        <taxon>Bacteria</taxon>
        <taxon>Bacillati</taxon>
        <taxon>Actinomycetota</taxon>
        <taxon>Actinomycetes</taxon>
        <taxon>Kitasatosporales</taxon>
        <taxon>Streptomycetaceae</taxon>
        <taxon>Streptomyces</taxon>
    </lineage>
</organism>
<name>A0A7H8N463_9ACTN</name>
<proteinExistence type="predicted"/>